<evidence type="ECO:0000313" key="2">
    <source>
        <dbReference type="Proteomes" id="UP001303647"/>
    </source>
</evidence>
<proteinExistence type="predicted"/>
<reference evidence="1" key="2">
    <citation type="submission" date="2023-05" db="EMBL/GenBank/DDBJ databases">
        <authorList>
            <consortium name="Lawrence Berkeley National Laboratory"/>
            <person name="Steindorff A."/>
            <person name="Hensen N."/>
            <person name="Bonometti L."/>
            <person name="Westerberg I."/>
            <person name="Brannstrom I.O."/>
            <person name="Guillou S."/>
            <person name="Cros-Aarteil S."/>
            <person name="Calhoun S."/>
            <person name="Haridas S."/>
            <person name="Kuo A."/>
            <person name="Mondo S."/>
            <person name="Pangilinan J."/>
            <person name="Riley R."/>
            <person name="Labutti K."/>
            <person name="Andreopoulos B."/>
            <person name="Lipzen A."/>
            <person name="Chen C."/>
            <person name="Yanf M."/>
            <person name="Daum C."/>
            <person name="Ng V."/>
            <person name="Clum A."/>
            <person name="Ohm R."/>
            <person name="Martin F."/>
            <person name="Silar P."/>
            <person name="Natvig D."/>
            <person name="Lalanne C."/>
            <person name="Gautier V."/>
            <person name="Ament-Velasquez S.L."/>
            <person name="Kruys A."/>
            <person name="Hutchinson M.I."/>
            <person name="Powell A.J."/>
            <person name="Barry K."/>
            <person name="Miller A.N."/>
            <person name="Grigoriev I.V."/>
            <person name="Debuchy R."/>
            <person name="Gladieux P."/>
            <person name="Thoren M.H."/>
            <person name="Johannesson H."/>
        </authorList>
    </citation>
    <scope>NUCLEOTIDE SEQUENCE</scope>
    <source>
        <strain evidence="1">CBS 359.72</strain>
    </source>
</reference>
<comment type="caution">
    <text evidence="1">The sequence shown here is derived from an EMBL/GenBank/DDBJ whole genome shotgun (WGS) entry which is preliminary data.</text>
</comment>
<dbReference type="AlphaFoldDB" id="A0AAN7HFJ7"/>
<dbReference type="Proteomes" id="UP001303647">
    <property type="component" value="Unassembled WGS sequence"/>
</dbReference>
<name>A0AAN7HFJ7_9PEZI</name>
<reference evidence="1" key="1">
    <citation type="journal article" date="2023" name="Mol. Phylogenet. Evol.">
        <title>Genome-scale phylogeny and comparative genomics of the fungal order Sordariales.</title>
        <authorList>
            <person name="Hensen N."/>
            <person name="Bonometti L."/>
            <person name="Westerberg I."/>
            <person name="Brannstrom I.O."/>
            <person name="Guillou S."/>
            <person name="Cros-Aarteil S."/>
            <person name="Calhoun S."/>
            <person name="Haridas S."/>
            <person name="Kuo A."/>
            <person name="Mondo S."/>
            <person name="Pangilinan J."/>
            <person name="Riley R."/>
            <person name="LaButti K."/>
            <person name="Andreopoulos B."/>
            <person name="Lipzen A."/>
            <person name="Chen C."/>
            <person name="Yan M."/>
            <person name="Daum C."/>
            <person name="Ng V."/>
            <person name="Clum A."/>
            <person name="Steindorff A."/>
            <person name="Ohm R.A."/>
            <person name="Martin F."/>
            <person name="Silar P."/>
            <person name="Natvig D.O."/>
            <person name="Lalanne C."/>
            <person name="Gautier V."/>
            <person name="Ament-Velasquez S.L."/>
            <person name="Kruys A."/>
            <person name="Hutchinson M.I."/>
            <person name="Powell A.J."/>
            <person name="Barry K."/>
            <person name="Miller A.N."/>
            <person name="Grigoriev I.V."/>
            <person name="Debuchy R."/>
            <person name="Gladieux P."/>
            <person name="Hiltunen Thoren M."/>
            <person name="Johannesson H."/>
        </authorList>
    </citation>
    <scope>NUCLEOTIDE SEQUENCE</scope>
    <source>
        <strain evidence="1">CBS 359.72</strain>
    </source>
</reference>
<accession>A0AAN7HFJ7</accession>
<protein>
    <submittedName>
        <fullName evidence="1">Uncharacterized protein</fullName>
    </submittedName>
</protein>
<organism evidence="1 2">
    <name type="scientific">Corynascus novoguineensis</name>
    <dbReference type="NCBI Taxonomy" id="1126955"/>
    <lineage>
        <taxon>Eukaryota</taxon>
        <taxon>Fungi</taxon>
        <taxon>Dikarya</taxon>
        <taxon>Ascomycota</taxon>
        <taxon>Pezizomycotina</taxon>
        <taxon>Sordariomycetes</taxon>
        <taxon>Sordariomycetidae</taxon>
        <taxon>Sordariales</taxon>
        <taxon>Chaetomiaceae</taxon>
        <taxon>Corynascus</taxon>
    </lineage>
</organism>
<keyword evidence="2" id="KW-1185">Reference proteome</keyword>
<gene>
    <name evidence="1" type="ORF">C7999DRAFT_18220</name>
</gene>
<evidence type="ECO:0000313" key="1">
    <source>
        <dbReference type="EMBL" id="KAK4243422.1"/>
    </source>
</evidence>
<dbReference type="EMBL" id="MU857819">
    <property type="protein sequence ID" value="KAK4243422.1"/>
    <property type="molecule type" value="Genomic_DNA"/>
</dbReference>
<sequence>MPIILAGKAEPVAEKAISDMKPELDVVHFTFINDARREIPMLTRGEIPSPRNPHGSDDWSTRPKAIVYAAVYRDRDIDMYRKLTTEAAGTDANNLIPWLRVDTSIPAPPVGPELVKALTLRAKNMLKKLDEEGKLVLGGAVDYYY</sequence>